<dbReference type="SUPFAM" id="SSF141986">
    <property type="entry name" value="LD-carboxypeptidase A C-terminal domain-like"/>
    <property type="match status" value="1"/>
</dbReference>
<dbReference type="AlphaFoldDB" id="A0A7W0BY44"/>
<keyword evidence="2 6" id="KW-0378">Hydrolase</keyword>
<dbReference type="InterPro" id="IPR040921">
    <property type="entry name" value="Peptidase_S66C"/>
</dbReference>
<evidence type="ECO:0000256" key="2">
    <source>
        <dbReference type="ARBA" id="ARBA00022801"/>
    </source>
</evidence>
<evidence type="ECO:0000313" key="7">
    <source>
        <dbReference type="Proteomes" id="UP000523087"/>
    </source>
</evidence>
<accession>A0A7W0BY44</accession>
<dbReference type="PIRSF" id="PIRSF028757">
    <property type="entry name" value="LD-carboxypeptidase"/>
    <property type="match status" value="1"/>
</dbReference>
<keyword evidence="6" id="KW-0645">Protease</keyword>
<dbReference type="InterPro" id="IPR003507">
    <property type="entry name" value="S66_fam"/>
</dbReference>
<evidence type="ECO:0000256" key="3">
    <source>
        <dbReference type="PIRSR" id="PIRSR028757-1"/>
    </source>
</evidence>
<name>A0A7W0BY44_9BACL</name>
<feature type="active site" description="Charge relay system" evidence="3">
    <location>
        <position position="234"/>
    </location>
</feature>
<evidence type="ECO:0000259" key="5">
    <source>
        <dbReference type="Pfam" id="PF17676"/>
    </source>
</evidence>
<dbReference type="CDD" id="cd07062">
    <property type="entry name" value="Peptidase_S66_mccF_like"/>
    <property type="match status" value="1"/>
</dbReference>
<evidence type="ECO:0000313" key="6">
    <source>
        <dbReference type="EMBL" id="MBA2875241.1"/>
    </source>
</evidence>
<dbReference type="EMBL" id="JACDUT010000005">
    <property type="protein sequence ID" value="MBA2875241.1"/>
    <property type="molecule type" value="Genomic_DNA"/>
</dbReference>
<reference evidence="6 7" key="1">
    <citation type="submission" date="2020-07" db="EMBL/GenBank/DDBJ databases">
        <title>Genomic Encyclopedia of Type Strains, Phase IV (KMG-IV): sequencing the most valuable type-strain genomes for metagenomic binning, comparative biology and taxonomic classification.</title>
        <authorList>
            <person name="Goeker M."/>
        </authorList>
    </citation>
    <scope>NUCLEOTIDE SEQUENCE [LARGE SCALE GENOMIC DNA]</scope>
    <source>
        <strain evidence="6 7">DSM 15730</strain>
    </source>
</reference>
<gene>
    <name evidence="6" type="ORF">HNR31_002014</name>
</gene>
<dbReference type="Gene3D" id="3.50.30.60">
    <property type="entry name" value="LD-carboxypeptidase A C-terminal domain-like"/>
    <property type="match status" value="1"/>
</dbReference>
<proteinExistence type="inferred from homology"/>
<feature type="active site" description="Charge relay system" evidence="3">
    <location>
        <position position="304"/>
    </location>
</feature>
<comment type="similarity">
    <text evidence="1">Belongs to the peptidase S66 family.</text>
</comment>
<dbReference type="EC" id="3.4.17.13" evidence="6"/>
<dbReference type="Pfam" id="PF02016">
    <property type="entry name" value="Peptidase_S66"/>
    <property type="match status" value="1"/>
</dbReference>
<keyword evidence="6" id="KW-0121">Carboxypeptidase</keyword>
<dbReference type="InterPro" id="IPR027461">
    <property type="entry name" value="Carboxypeptidase_A_C_sf"/>
</dbReference>
<feature type="domain" description="LD-carboxypeptidase C-terminal" evidence="5">
    <location>
        <begin position="203"/>
        <end position="319"/>
    </location>
</feature>
<feature type="domain" description="LD-carboxypeptidase N-terminal" evidence="4">
    <location>
        <begin position="13"/>
        <end position="132"/>
    </location>
</feature>
<protein>
    <submittedName>
        <fullName evidence="6">Muramoyltetrapeptide carboxypeptidase</fullName>
        <ecNumber evidence="6">3.4.17.13</ecNumber>
    </submittedName>
</protein>
<feature type="active site" description="Nucleophile" evidence="3">
    <location>
        <position position="112"/>
    </location>
</feature>
<keyword evidence="7" id="KW-1185">Reference proteome</keyword>
<dbReference type="SUPFAM" id="SSF52317">
    <property type="entry name" value="Class I glutamine amidotransferase-like"/>
    <property type="match status" value="1"/>
</dbReference>
<dbReference type="GO" id="GO:0106415">
    <property type="term" value="F:muramoyltetrapeptide carboxypeptidase activity"/>
    <property type="evidence" value="ECO:0007669"/>
    <property type="project" value="UniProtKB-EC"/>
</dbReference>
<dbReference type="InterPro" id="IPR040449">
    <property type="entry name" value="Peptidase_S66_N"/>
</dbReference>
<organism evidence="6 7">
    <name type="scientific">Thermaerobacillus caldiproteolyticus</name>
    <dbReference type="NCBI Taxonomy" id="247480"/>
    <lineage>
        <taxon>Bacteria</taxon>
        <taxon>Bacillati</taxon>
        <taxon>Bacillota</taxon>
        <taxon>Bacilli</taxon>
        <taxon>Bacillales</taxon>
        <taxon>Anoxybacillaceae</taxon>
        <taxon>Thermaerobacillus</taxon>
    </lineage>
</organism>
<dbReference type="Gene3D" id="3.40.50.10740">
    <property type="entry name" value="Class I glutamine amidotransferase-like"/>
    <property type="match status" value="1"/>
</dbReference>
<evidence type="ECO:0000259" key="4">
    <source>
        <dbReference type="Pfam" id="PF02016"/>
    </source>
</evidence>
<dbReference type="InterPro" id="IPR027478">
    <property type="entry name" value="LdcA_N"/>
</dbReference>
<dbReference type="PANTHER" id="PTHR30237">
    <property type="entry name" value="MURAMOYLTETRAPEPTIDE CARBOXYPEPTIDASE"/>
    <property type="match status" value="1"/>
</dbReference>
<dbReference type="Pfam" id="PF17676">
    <property type="entry name" value="Peptidase_S66C"/>
    <property type="match status" value="1"/>
</dbReference>
<evidence type="ECO:0000256" key="1">
    <source>
        <dbReference type="ARBA" id="ARBA00010233"/>
    </source>
</evidence>
<sequence length="338" mass="38233">MIRPKRLQRGDTIGIVSPSSGIAALCPRRLERGMEELKRLGFKVMIGKNARKRHEYMAGTVEERIEDLHEMFANPEVTAIIATIGGTCSHQLLEDLDYHLIKHHPKIFMGYSDITALHLAIYKQTGLVTFLGPAILPQFGEYGGLLDYTKTYFEDVLMQGKAVEIKNSDMWVFERLRWDQEDDRKRTSLPNKGMRVLKPGHVRGNIIAGNMGVLLLLAGTPYFPNVDGAILCIEDDEEETPASIDRYLTQMRQMGIFERIQGLVIGRFHPLVGFKEDQSLLEEILLRSTRGYDFPIVYHADFGHTDPMAILPNGINAELKASKEGEITFRFLEAAVDE</sequence>
<dbReference type="Proteomes" id="UP000523087">
    <property type="component" value="Unassembled WGS sequence"/>
</dbReference>
<comment type="caution">
    <text evidence="6">The sequence shown here is derived from an EMBL/GenBank/DDBJ whole genome shotgun (WGS) entry which is preliminary data.</text>
</comment>
<dbReference type="InterPro" id="IPR029062">
    <property type="entry name" value="Class_I_gatase-like"/>
</dbReference>